<evidence type="ECO:0000313" key="2">
    <source>
        <dbReference type="EMBL" id="TMM54182.1"/>
    </source>
</evidence>
<dbReference type="Gene3D" id="3.40.50.720">
    <property type="entry name" value="NAD(P)-binding Rossmann-like Domain"/>
    <property type="match status" value="1"/>
</dbReference>
<dbReference type="PANTHER" id="PTHR15020:SF50">
    <property type="entry name" value="UPF0659 PROTEIN YMR090W"/>
    <property type="match status" value="1"/>
</dbReference>
<accession>A0A5S3QAP9</accession>
<dbReference type="Proteomes" id="UP000309550">
    <property type="component" value="Unassembled WGS sequence"/>
</dbReference>
<dbReference type="PANTHER" id="PTHR15020">
    <property type="entry name" value="FLAVIN REDUCTASE-RELATED"/>
    <property type="match status" value="1"/>
</dbReference>
<proteinExistence type="predicted"/>
<comment type="caution">
    <text evidence="2">The sequence shown here is derived from an EMBL/GenBank/DDBJ whole genome shotgun (WGS) entry which is preliminary data.</text>
</comment>
<evidence type="ECO:0000259" key="1">
    <source>
        <dbReference type="Pfam" id="PF13460"/>
    </source>
</evidence>
<reference evidence="2 3" key="1">
    <citation type="submission" date="2019-05" db="EMBL/GenBank/DDBJ databases">
        <title>Sulfitobacter sabulilitoris sp. nov., isolated from a marine sand.</title>
        <authorList>
            <person name="Yoon J.-H."/>
        </authorList>
    </citation>
    <scope>NUCLEOTIDE SEQUENCE [LARGE SCALE GENOMIC DNA]</scope>
    <source>
        <strain evidence="2 3">HSMS-29</strain>
    </source>
</reference>
<sequence>MSAPIVIMGATSGIGALAVTDALSRGLAVRAFARGADSMDPATGLELCPGDARNPKDVDRALRGAAAVIYALGIRERLSMLWEEETLFSETTRVLLDAMTRAQIERLVAVTGFGAGRSAQAMSRVERLGHRAILGKPYADKDRQEEMIMASDLDWTIVRPVILTNGAASGRVRVLRDPSQWRNGLVPRADVAGYLVDAVVEGLDLRSDVVLAR</sequence>
<protein>
    <submittedName>
        <fullName evidence="2">SDR family oxidoreductase</fullName>
    </submittedName>
</protein>
<keyword evidence="3" id="KW-1185">Reference proteome</keyword>
<dbReference type="AlphaFoldDB" id="A0A5S3QAP9"/>
<feature type="domain" description="NAD(P)-binding" evidence="1">
    <location>
        <begin position="9"/>
        <end position="199"/>
    </location>
</feature>
<dbReference type="InterPro" id="IPR036291">
    <property type="entry name" value="NAD(P)-bd_dom_sf"/>
</dbReference>
<dbReference type="Pfam" id="PF13460">
    <property type="entry name" value="NAD_binding_10"/>
    <property type="match status" value="1"/>
</dbReference>
<gene>
    <name evidence="2" type="ORF">FDT80_00875</name>
</gene>
<dbReference type="SUPFAM" id="SSF51735">
    <property type="entry name" value="NAD(P)-binding Rossmann-fold domains"/>
    <property type="match status" value="1"/>
</dbReference>
<organism evidence="2 3">
    <name type="scientific">Sulfitobacter sabulilitoris</name>
    <dbReference type="NCBI Taxonomy" id="2562655"/>
    <lineage>
        <taxon>Bacteria</taxon>
        <taxon>Pseudomonadati</taxon>
        <taxon>Pseudomonadota</taxon>
        <taxon>Alphaproteobacteria</taxon>
        <taxon>Rhodobacterales</taxon>
        <taxon>Roseobacteraceae</taxon>
        <taxon>Sulfitobacter</taxon>
    </lineage>
</organism>
<dbReference type="RefSeq" id="WP_138660356.1">
    <property type="nucleotide sequence ID" value="NZ_VANS01000001.1"/>
</dbReference>
<evidence type="ECO:0000313" key="3">
    <source>
        <dbReference type="Proteomes" id="UP000309550"/>
    </source>
</evidence>
<dbReference type="EMBL" id="VANS01000001">
    <property type="protein sequence ID" value="TMM54182.1"/>
    <property type="molecule type" value="Genomic_DNA"/>
</dbReference>
<dbReference type="OrthoDB" id="7419852at2"/>
<name>A0A5S3QAP9_9RHOB</name>
<dbReference type="InterPro" id="IPR016040">
    <property type="entry name" value="NAD(P)-bd_dom"/>
</dbReference>